<evidence type="ECO:0000313" key="1">
    <source>
        <dbReference type="EMBL" id="NHN33653.1"/>
    </source>
</evidence>
<reference evidence="1" key="1">
    <citation type="submission" date="2020-03" db="EMBL/GenBank/DDBJ databases">
        <title>Draft sequencing of Paenibacilllus sp. S3N08.</title>
        <authorList>
            <person name="Kim D.-U."/>
        </authorList>
    </citation>
    <scope>NUCLEOTIDE SEQUENCE</scope>
    <source>
        <strain evidence="1">S3N08</strain>
    </source>
</reference>
<dbReference type="RefSeq" id="WP_166153962.1">
    <property type="nucleotide sequence ID" value="NZ_JAAOIW010000013.1"/>
</dbReference>
<comment type="caution">
    <text evidence="1">The sequence shown here is derived from an EMBL/GenBank/DDBJ whole genome shotgun (WGS) entry which is preliminary data.</text>
</comment>
<gene>
    <name evidence="1" type="ORF">G9U52_27935</name>
</gene>
<dbReference type="EMBL" id="JAAOIW010000013">
    <property type="protein sequence ID" value="NHN33653.1"/>
    <property type="molecule type" value="Genomic_DNA"/>
</dbReference>
<dbReference type="Proteomes" id="UP001165962">
    <property type="component" value="Unassembled WGS sequence"/>
</dbReference>
<evidence type="ECO:0000313" key="2">
    <source>
        <dbReference type="Proteomes" id="UP001165962"/>
    </source>
</evidence>
<name>A0ABX0JCH3_9BACL</name>
<organism evidence="1 2">
    <name type="scientific">Paenibacillus agricola</name>
    <dbReference type="NCBI Taxonomy" id="2716264"/>
    <lineage>
        <taxon>Bacteria</taxon>
        <taxon>Bacillati</taxon>
        <taxon>Bacillota</taxon>
        <taxon>Bacilli</taxon>
        <taxon>Bacillales</taxon>
        <taxon>Paenibacillaceae</taxon>
        <taxon>Paenibacillus</taxon>
    </lineage>
</organism>
<keyword evidence="2" id="KW-1185">Reference proteome</keyword>
<proteinExistence type="predicted"/>
<sequence length="136" mass="15434">MEQQEVILVSAPNRTGEGFIRQLMKMGIHCAAIANNQGEKHRLVNLGVKNIIIVNTTEQQNNEIIPKLPIGKVYIFERSLNLCCRYIRICRTWTSKPIYVITHTNNPRLVYKGLGAAYVIHTTSEDVSFLIESHGK</sequence>
<protein>
    <submittedName>
        <fullName evidence="1">Uncharacterized protein</fullName>
    </submittedName>
</protein>
<accession>A0ABX0JCH3</accession>